<accession>A0A5B6VU68</accession>
<evidence type="ECO:0000313" key="2">
    <source>
        <dbReference type="Proteomes" id="UP000325315"/>
    </source>
</evidence>
<gene>
    <name evidence="1" type="ORF">EPI10_023110</name>
</gene>
<organism evidence="1 2">
    <name type="scientific">Gossypium australe</name>
    <dbReference type="NCBI Taxonomy" id="47621"/>
    <lineage>
        <taxon>Eukaryota</taxon>
        <taxon>Viridiplantae</taxon>
        <taxon>Streptophyta</taxon>
        <taxon>Embryophyta</taxon>
        <taxon>Tracheophyta</taxon>
        <taxon>Spermatophyta</taxon>
        <taxon>Magnoliopsida</taxon>
        <taxon>eudicotyledons</taxon>
        <taxon>Gunneridae</taxon>
        <taxon>Pentapetalae</taxon>
        <taxon>rosids</taxon>
        <taxon>malvids</taxon>
        <taxon>Malvales</taxon>
        <taxon>Malvaceae</taxon>
        <taxon>Malvoideae</taxon>
        <taxon>Gossypium</taxon>
    </lineage>
</organism>
<dbReference type="Proteomes" id="UP000325315">
    <property type="component" value="Unassembled WGS sequence"/>
</dbReference>
<name>A0A5B6VU68_9ROSI</name>
<sequence length="108" mass="12695">MLYGDRTYVLRNIDSGISYNMRIICLLSSSNGSLFSKWEFALFSSWKKFDKKLFGRLEAFRYFYELFKRKALLCCPAVPKMVEGRLLMENRCSVVFNLFGLCFVDVKL</sequence>
<keyword evidence="2" id="KW-1185">Reference proteome</keyword>
<dbReference type="OrthoDB" id="10388579at2759"/>
<dbReference type="AlphaFoldDB" id="A0A5B6VU68"/>
<proteinExistence type="predicted"/>
<evidence type="ECO:0000313" key="1">
    <source>
        <dbReference type="EMBL" id="KAA3472643.1"/>
    </source>
</evidence>
<comment type="caution">
    <text evidence="1">The sequence shown here is derived from an EMBL/GenBank/DDBJ whole genome shotgun (WGS) entry which is preliminary data.</text>
</comment>
<dbReference type="EMBL" id="SMMG02000005">
    <property type="protein sequence ID" value="KAA3472643.1"/>
    <property type="molecule type" value="Genomic_DNA"/>
</dbReference>
<reference evidence="2" key="1">
    <citation type="journal article" date="2019" name="Plant Biotechnol. J.">
        <title>Genome sequencing of the Australian wild diploid species Gossypium australe highlights disease resistance and delayed gland morphogenesis.</title>
        <authorList>
            <person name="Cai Y."/>
            <person name="Cai X."/>
            <person name="Wang Q."/>
            <person name="Wang P."/>
            <person name="Zhang Y."/>
            <person name="Cai C."/>
            <person name="Xu Y."/>
            <person name="Wang K."/>
            <person name="Zhou Z."/>
            <person name="Wang C."/>
            <person name="Geng S."/>
            <person name="Li B."/>
            <person name="Dong Q."/>
            <person name="Hou Y."/>
            <person name="Wang H."/>
            <person name="Ai P."/>
            <person name="Liu Z."/>
            <person name="Yi F."/>
            <person name="Sun M."/>
            <person name="An G."/>
            <person name="Cheng J."/>
            <person name="Zhang Y."/>
            <person name="Shi Q."/>
            <person name="Xie Y."/>
            <person name="Shi X."/>
            <person name="Chang Y."/>
            <person name="Huang F."/>
            <person name="Chen Y."/>
            <person name="Hong S."/>
            <person name="Mi L."/>
            <person name="Sun Q."/>
            <person name="Zhang L."/>
            <person name="Zhou B."/>
            <person name="Peng R."/>
            <person name="Zhang X."/>
            <person name="Liu F."/>
        </authorList>
    </citation>
    <scope>NUCLEOTIDE SEQUENCE [LARGE SCALE GENOMIC DNA]</scope>
    <source>
        <strain evidence="2">cv. PA1801</strain>
    </source>
</reference>
<protein>
    <submittedName>
        <fullName evidence="1">Uncharacterized protein</fullName>
    </submittedName>
</protein>